<evidence type="ECO:0000313" key="3">
    <source>
        <dbReference type="EMBL" id="EMF08603.1"/>
    </source>
</evidence>
<organism evidence="3 4">
    <name type="scientific">Sphaerulina musiva (strain SO2202)</name>
    <name type="common">Poplar stem canker fungus</name>
    <name type="synonym">Septoria musiva</name>
    <dbReference type="NCBI Taxonomy" id="692275"/>
    <lineage>
        <taxon>Eukaryota</taxon>
        <taxon>Fungi</taxon>
        <taxon>Dikarya</taxon>
        <taxon>Ascomycota</taxon>
        <taxon>Pezizomycotina</taxon>
        <taxon>Dothideomycetes</taxon>
        <taxon>Dothideomycetidae</taxon>
        <taxon>Mycosphaerellales</taxon>
        <taxon>Mycosphaerellaceae</taxon>
        <taxon>Sphaerulina</taxon>
    </lineage>
</organism>
<dbReference type="Pfam" id="PF01522">
    <property type="entry name" value="Polysacc_deac_1"/>
    <property type="match status" value="1"/>
</dbReference>
<dbReference type="SUPFAM" id="SSF51735">
    <property type="entry name" value="NAD(P)-binding Rossmann-fold domains"/>
    <property type="match status" value="1"/>
</dbReference>
<dbReference type="EMBL" id="KB456271">
    <property type="protein sequence ID" value="EMF08603.1"/>
    <property type="molecule type" value="Genomic_DNA"/>
</dbReference>
<dbReference type="OrthoDB" id="504708at2759"/>
<dbReference type="InterPro" id="IPR011330">
    <property type="entry name" value="Glyco_hydro/deAcase_b/a-brl"/>
</dbReference>
<sequence>MSFLAIEGLHAFVTGAQGGIGSAIVKELVAAGCKVTAHDLRPPPPPPKEEAEKEPQTLPPPIFHLQGDISSETSISQSIEQAISHFGPINILCVNAGITNEQSHSYIWDMPLETWEDVYRVNVRGSFLTVKYFLRAAIAAQEEENQEKEGGKERELQNLAIVVTGSECGKFGQAGHVEYASGKAGLQYGLVPTVKNEIVKINSRGRINAVAPGWVNTELIGDRLDDARELYWEAQGTAALKKIAQPEDVARTVVFLASHRASGHISGQCISVDGGMEGRVLWREEEQGRMSTSTTTTTTHPPKPKIQIAWSIDFDAVSGWLGTGQHEKTTTADYSAGYFSATTGVPRLLRLFEKLDISDKVTWCIPGHSIETFPEQTQAIVASGAEIALHGYAHESAAQMTAEQEEDVLKKCIALVEKVTGGKRPVGYRAPLYQMQERTIALLQRYDFAWDSSLSHFDSVPYFLPRDPPPMCTIAFQPEANAVDWMVPSPNFTELLPKSAVVEIPVNWYAEDMTPLQFYPNVANSAGYVDVRVVENMWKDRFEWLRSEIADGRNDTVVFSIIIHPDTSGMAHVIGMIERFLKWLQSFGDEVEFLTYGQIAEQWRASQN</sequence>
<dbReference type="Proteomes" id="UP000016931">
    <property type="component" value="Unassembled WGS sequence"/>
</dbReference>
<feature type="region of interest" description="Disordered" evidence="1">
    <location>
        <begin position="37"/>
        <end position="60"/>
    </location>
</feature>
<keyword evidence="4" id="KW-1185">Reference proteome</keyword>
<dbReference type="CDD" id="cd05233">
    <property type="entry name" value="SDR_c"/>
    <property type="match status" value="1"/>
</dbReference>
<dbReference type="PRINTS" id="PR00081">
    <property type="entry name" value="GDHRDH"/>
</dbReference>
<dbReference type="Gene3D" id="3.20.20.370">
    <property type="entry name" value="Glycoside hydrolase/deacetylase"/>
    <property type="match status" value="1"/>
</dbReference>
<dbReference type="GeneID" id="27907200"/>
<name>M3BR53_SPHMS</name>
<evidence type="ECO:0000259" key="2">
    <source>
        <dbReference type="PROSITE" id="PS51677"/>
    </source>
</evidence>
<dbReference type="Gene3D" id="3.40.50.720">
    <property type="entry name" value="NAD(P)-binding Rossmann-like Domain"/>
    <property type="match status" value="1"/>
</dbReference>
<dbReference type="InterPro" id="IPR002509">
    <property type="entry name" value="NODB_dom"/>
</dbReference>
<dbReference type="RefSeq" id="XP_016756724.1">
    <property type="nucleotide sequence ID" value="XM_016910063.1"/>
</dbReference>
<evidence type="ECO:0000313" key="4">
    <source>
        <dbReference type="Proteomes" id="UP000016931"/>
    </source>
</evidence>
<evidence type="ECO:0000256" key="1">
    <source>
        <dbReference type="SAM" id="MobiDB-lite"/>
    </source>
</evidence>
<feature type="domain" description="NodB homology" evidence="2">
    <location>
        <begin position="328"/>
        <end position="534"/>
    </location>
</feature>
<dbReference type="OMA" id="CKVTAHD"/>
<accession>M3BR53</accession>
<dbReference type="eggNOG" id="KOG0725">
    <property type="taxonomic scope" value="Eukaryota"/>
</dbReference>
<dbReference type="PROSITE" id="PS51677">
    <property type="entry name" value="NODB"/>
    <property type="match status" value="1"/>
</dbReference>
<dbReference type="InterPro" id="IPR037950">
    <property type="entry name" value="PgdA-like"/>
</dbReference>
<dbReference type="Pfam" id="PF13561">
    <property type="entry name" value="adh_short_C2"/>
    <property type="match status" value="1"/>
</dbReference>
<proteinExistence type="predicted"/>
<reference evidence="3 4" key="1">
    <citation type="journal article" date="2012" name="PLoS Pathog.">
        <title>Diverse lifestyles and strategies of plant pathogenesis encoded in the genomes of eighteen Dothideomycetes fungi.</title>
        <authorList>
            <person name="Ohm R.A."/>
            <person name="Feau N."/>
            <person name="Henrissat B."/>
            <person name="Schoch C.L."/>
            <person name="Horwitz B.A."/>
            <person name="Barry K.W."/>
            <person name="Condon B.J."/>
            <person name="Copeland A.C."/>
            <person name="Dhillon B."/>
            <person name="Glaser F."/>
            <person name="Hesse C.N."/>
            <person name="Kosti I."/>
            <person name="LaButti K."/>
            <person name="Lindquist E.A."/>
            <person name="Lucas S."/>
            <person name="Salamov A.A."/>
            <person name="Bradshaw R.E."/>
            <person name="Ciuffetti L."/>
            <person name="Hamelin R.C."/>
            <person name="Kema G.H.J."/>
            <person name="Lawrence C."/>
            <person name="Scott J.A."/>
            <person name="Spatafora J.W."/>
            <person name="Turgeon B.G."/>
            <person name="de Wit P.J.G.M."/>
            <person name="Zhong S."/>
            <person name="Goodwin S.B."/>
            <person name="Grigoriev I.V."/>
        </authorList>
    </citation>
    <scope>NUCLEOTIDE SEQUENCE [LARGE SCALE GENOMIC DNA]</scope>
    <source>
        <strain evidence="3 4">SO2202</strain>
    </source>
</reference>
<dbReference type="HOGENOM" id="CLU_029940_1_4_1"/>
<protein>
    <submittedName>
        <fullName evidence="3">Polysaccharide deacetylase family protein</fullName>
    </submittedName>
</protein>
<dbReference type="GO" id="GO:0005975">
    <property type="term" value="P:carbohydrate metabolic process"/>
    <property type="evidence" value="ECO:0007669"/>
    <property type="project" value="InterPro"/>
</dbReference>
<dbReference type="AlphaFoldDB" id="M3BR53"/>
<dbReference type="InterPro" id="IPR002347">
    <property type="entry name" value="SDR_fam"/>
</dbReference>
<dbReference type="GO" id="GO:0016810">
    <property type="term" value="F:hydrolase activity, acting on carbon-nitrogen (but not peptide) bonds"/>
    <property type="evidence" value="ECO:0007669"/>
    <property type="project" value="InterPro"/>
</dbReference>
<gene>
    <name evidence="3" type="ORF">SEPMUDRAFT_74387</name>
</gene>
<dbReference type="STRING" id="692275.M3BR53"/>
<dbReference type="PANTHER" id="PTHR47561:SF2">
    <property type="entry name" value="HYPOTHETICAL POLYSACCHARIDE DEACETYLASE (EUROFUNG)"/>
    <property type="match status" value="1"/>
</dbReference>
<dbReference type="SUPFAM" id="SSF88713">
    <property type="entry name" value="Glycoside hydrolase/deacetylase"/>
    <property type="match status" value="1"/>
</dbReference>
<feature type="compositionally biased region" description="Basic and acidic residues" evidence="1">
    <location>
        <begin position="37"/>
        <end position="55"/>
    </location>
</feature>
<dbReference type="InterPro" id="IPR036291">
    <property type="entry name" value="NAD(P)-bd_dom_sf"/>
</dbReference>
<dbReference type="CDD" id="cd10938">
    <property type="entry name" value="CE4_HpPgdA_like"/>
    <property type="match status" value="1"/>
</dbReference>
<dbReference type="PANTHER" id="PTHR47561">
    <property type="entry name" value="POLYSACCHARIDE DEACETYLASE FAMILY PROTEIN (AFU_ORTHOLOGUE AFUA_6G05030)"/>
    <property type="match status" value="1"/>
</dbReference>